<organism evidence="3 5">
    <name type="scientific">Araneus ventricosus</name>
    <name type="common">Orbweaver spider</name>
    <name type="synonym">Epeira ventricosa</name>
    <dbReference type="NCBI Taxonomy" id="182803"/>
    <lineage>
        <taxon>Eukaryota</taxon>
        <taxon>Metazoa</taxon>
        <taxon>Ecdysozoa</taxon>
        <taxon>Arthropoda</taxon>
        <taxon>Chelicerata</taxon>
        <taxon>Arachnida</taxon>
        <taxon>Araneae</taxon>
        <taxon>Araneomorphae</taxon>
        <taxon>Entelegynae</taxon>
        <taxon>Araneoidea</taxon>
        <taxon>Araneidae</taxon>
        <taxon>Araneus</taxon>
    </lineage>
</organism>
<protein>
    <submittedName>
        <fullName evidence="3">Uncharacterized protein</fullName>
    </submittedName>
</protein>
<evidence type="ECO:0000313" key="4">
    <source>
        <dbReference type="EMBL" id="GBL87717.1"/>
    </source>
</evidence>
<evidence type="ECO:0000313" key="1">
    <source>
        <dbReference type="EMBL" id="GBL87642.1"/>
    </source>
</evidence>
<dbReference type="EMBL" id="BGPR01082557">
    <property type="protein sequence ID" value="GBL87643.1"/>
    <property type="molecule type" value="Genomic_DNA"/>
</dbReference>
<dbReference type="Proteomes" id="UP000499080">
    <property type="component" value="Unassembled WGS sequence"/>
</dbReference>
<reference evidence="3 5" key="1">
    <citation type="journal article" date="2019" name="Sci. Rep.">
        <title>Orb-weaving spider Araneus ventricosus genome elucidates the spidroin gene catalogue.</title>
        <authorList>
            <person name="Kono N."/>
            <person name="Nakamura H."/>
            <person name="Ohtoshi R."/>
            <person name="Moran D.A.P."/>
            <person name="Shinohara A."/>
            <person name="Yoshida Y."/>
            <person name="Fujiwara M."/>
            <person name="Mori M."/>
            <person name="Tomita M."/>
            <person name="Arakawa K."/>
        </authorList>
    </citation>
    <scope>NUCLEOTIDE SEQUENCE [LARGE SCALE GENOMIC DNA]</scope>
</reference>
<evidence type="ECO:0000313" key="2">
    <source>
        <dbReference type="EMBL" id="GBL87643.1"/>
    </source>
</evidence>
<comment type="caution">
    <text evidence="3">The sequence shown here is derived from an EMBL/GenBank/DDBJ whole genome shotgun (WGS) entry which is preliminary data.</text>
</comment>
<accession>A0A4Y2B635</accession>
<dbReference type="EMBL" id="BGPR01082566">
    <property type="protein sequence ID" value="GBL87670.1"/>
    <property type="molecule type" value="Genomic_DNA"/>
</dbReference>
<proteinExistence type="predicted"/>
<sequence length="119" mass="13490">MGNGSAEITKALPACCQEKNRPFYIHIKLLFLVCSLIPNKGRPDRVTRALRDTHPGVVTYLSTTQSQLLPKEVFYKQILSFIPPLGGVGEKEAGRLSAPFFLLMYRLLMQRRNSIHVEF</sequence>
<evidence type="ECO:0000313" key="5">
    <source>
        <dbReference type="Proteomes" id="UP000499080"/>
    </source>
</evidence>
<name>A0A4Y2B635_ARAVE</name>
<keyword evidence="5" id="KW-1185">Reference proteome</keyword>
<dbReference type="EMBL" id="BGPR01082575">
    <property type="protein sequence ID" value="GBL87717.1"/>
    <property type="molecule type" value="Genomic_DNA"/>
</dbReference>
<evidence type="ECO:0000313" key="3">
    <source>
        <dbReference type="EMBL" id="GBL87670.1"/>
    </source>
</evidence>
<gene>
    <name evidence="4" type="ORF">AVEN_169946_1</name>
    <name evidence="3" type="ORF">AVEN_190789_1</name>
    <name evidence="1" type="ORF">AVEN_246193_1</name>
    <name evidence="2" type="ORF">AVEN_256594_1</name>
</gene>
<dbReference type="AlphaFoldDB" id="A0A4Y2B635"/>
<dbReference type="EMBL" id="BGPR01082556">
    <property type="protein sequence ID" value="GBL87642.1"/>
    <property type="molecule type" value="Genomic_DNA"/>
</dbReference>